<feature type="transmembrane region" description="Helical" evidence="5">
    <location>
        <begin position="299"/>
        <end position="317"/>
    </location>
</feature>
<dbReference type="OrthoDB" id="160655at2"/>
<organism evidence="7 8">
    <name type="scientific">Candidatus Brevifilum fermentans</name>
    <dbReference type="NCBI Taxonomy" id="1986204"/>
    <lineage>
        <taxon>Bacteria</taxon>
        <taxon>Bacillati</taxon>
        <taxon>Chloroflexota</taxon>
        <taxon>Anaerolineae</taxon>
        <taxon>Anaerolineales</taxon>
        <taxon>Anaerolineaceae</taxon>
        <taxon>Candidatus Brevifilum</taxon>
    </lineage>
</organism>
<feature type="transmembrane region" description="Helical" evidence="5">
    <location>
        <begin position="183"/>
        <end position="206"/>
    </location>
</feature>
<accession>A0A1Y6K3D6</accession>
<evidence type="ECO:0000256" key="5">
    <source>
        <dbReference type="SAM" id="Phobius"/>
    </source>
</evidence>
<evidence type="ECO:0000313" key="8">
    <source>
        <dbReference type="Proteomes" id="UP000195514"/>
    </source>
</evidence>
<evidence type="ECO:0000256" key="2">
    <source>
        <dbReference type="ARBA" id="ARBA00022692"/>
    </source>
</evidence>
<evidence type="ECO:0000256" key="1">
    <source>
        <dbReference type="ARBA" id="ARBA00004141"/>
    </source>
</evidence>
<evidence type="ECO:0000313" key="7">
    <source>
        <dbReference type="EMBL" id="SMX54181.1"/>
    </source>
</evidence>
<keyword evidence="3 5" id="KW-1133">Transmembrane helix</keyword>
<dbReference type="KEGG" id="abat:CFX1CAM_1116"/>
<dbReference type="RefSeq" id="WP_087862052.1">
    <property type="nucleotide sequence ID" value="NZ_LT859958.1"/>
</dbReference>
<dbReference type="PANTHER" id="PTHR37422">
    <property type="entry name" value="TEICHURONIC ACID BIOSYNTHESIS PROTEIN TUAE"/>
    <property type="match status" value="1"/>
</dbReference>
<evidence type="ECO:0000256" key="4">
    <source>
        <dbReference type="ARBA" id="ARBA00023136"/>
    </source>
</evidence>
<gene>
    <name evidence="7" type="ORF">CFX1CAM_1116</name>
</gene>
<name>A0A1Y6K3D6_9CHLR</name>
<feature type="transmembrane region" description="Helical" evidence="5">
    <location>
        <begin position="416"/>
        <end position="445"/>
    </location>
</feature>
<comment type="subcellular location">
    <subcellularLocation>
        <location evidence="1">Membrane</location>
        <topology evidence="1">Multi-pass membrane protein</topology>
    </subcellularLocation>
</comment>
<feature type="transmembrane region" description="Helical" evidence="5">
    <location>
        <begin position="49"/>
        <end position="67"/>
    </location>
</feature>
<keyword evidence="8" id="KW-1185">Reference proteome</keyword>
<protein>
    <recommendedName>
        <fullName evidence="6">O-antigen ligase-related domain-containing protein</fullName>
    </recommendedName>
</protein>
<feature type="transmembrane region" description="Helical" evidence="5">
    <location>
        <begin position="126"/>
        <end position="146"/>
    </location>
</feature>
<sequence length="468" mass="51343">MNNLKYQLQSSLPQLSAHPRFGPISKSIKILLMVLLHILLALTMRSYKLVSTLHAMVVLAIGVYTALTSEDIKKIIPIIGYITGAEVLWRMTKAGVFWEFGKYATIAILILALLKMGKIKRAGLPLLFFIVLIPSVALTVGAFGWSERARELISFNLSGPLATSVCILFFSQIKAALNENKNWVWPTVYPIIGVLTLAIFSTITATTINFGGESVFVTSGGFGPNQVSAVLGLGALLLVLLTVTDDQREGRFLAMGLALVLLVQSFLTFSRGGLYNFAIALIISIFHLLAKPNRFVRSIFTLSLLLLLMIAFILPQLEQLTGGMLSKRFSDTDVSSRKALVKADFQIFSENPTFGVGPGMAMYFRRGTVFAAAHTEFSRILAEHGSGGVLALFILMLLLLRSFFKTPDAVSRAWVVGLATWSLVEMGHAAMRIVAISFLLGWAMITWEKTENTTMVDQAKKTSLPLNK</sequence>
<keyword evidence="4 5" id="KW-0472">Membrane</keyword>
<evidence type="ECO:0000259" key="6">
    <source>
        <dbReference type="Pfam" id="PF04932"/>
    </source>
</evidence>
<feature type="transmembrane region" description="Helical" evidence="5">
    <location>
        <begin position="20"/>
        <end position="42"/>
    </location>
</feature>
<evidence type="ECO:0000256" key="3">
    <source>
        <dbReference type="ARBA" id="ARBA00022989"/>
    </source>
</evidence>
<dbReference type="GO" id="GO:0016020">
    <property type="term" value="C:membrane"/>
    <property type="evidence" value="ECO:0007669"/>
    <property type="project" value="UniProtKB-SubCell"/>
</dbReference>
<keyword evidence="2 5" id="KW-0812">Transmembrane</keyword>
<dbReference type="PANTHER" id="PTHR37422:SF23">
    <property type="entry name" value="TEICHURONIC ACID BIOSYNTHESIS PROTEIN TUAE"/>
    <property type="match status" value="1"/>
</dbReference>
<feature type="transmembrane region" description="Helical" evidence="5">
    <location>
        <begin position="385"/>
        <end position="404"/>
    </location>
</feature>
<feature type="domain" description="O-antigen ligase-related" evidence="6">
    <location>
        <begin position="258"/>
        <end position="392"/>
    </location>
</feature>
<dbReference type="InterPro" id="IPR051533">
    <property type="entry name" value="WaaL-like"/>
</dbReference>
<feature type="transmembrane region" description="Helical" evidence="5">
    <location>
        <begin position="152"/>
        <end position="171"/>
    </location>
</feature>
<dbReference type="InterPro" id="IPR007016">
    <property type="entry name" value="O-antigen_ligase-rel_domated"/>
</dbReference>
<dbReference type="EMBL" id="LT859958">
    <property type="protein sequence ID" value="SMX54181.1"/>
    <property type="molecule type" value="Genomic_DNA"/>
</dbReference>
<feature type="transmembrane region" description="Helical" evidence="5">
    <location>
        <begin position="250"/>
        <end position="267"/>
    </location>
</feature>
<dbReference type="AlphaFoldDB" id="A0A1Y6K3D6"/>
<reference evidence="8" key="1">
    <citation type="submission" date="2017-05" db="EMBL/GenBank/DDBJ databases">
        <authorList>
            <person name="Kirkegaard R."/>
            <person name="Mcilroy J S."/>
        </authorList>
    </citation>
    <scope>NUCLEOTIDE SEQUENCE [LARGE SCALE GENOMIC DNA]</scope>
</reference>
<proteinExistence type="predicted"/>
<feature type="transmembrane region" description="Helical" evidence="5">
    <location>
        <begin position="273"/>
        <end position="290"/>
    </location>
</feature>
<feature type="transmembrane region" description="Helical" evidence="5">
    <location>
        <begin position="96"/>
        <end position="114"/>
    </location>
</feature>
<dbReference type="Proteomes" id="UP000195514">
    <property type="component" value="Chromosome I"/>
</dbReference>
<feature type="transmembrane region" description="Helical" evidence="5">
    <location>
        <begin position="226"/>
        <end position="243"/>
    </location>
</feature>
<dbReference type="Pfam" id="PF04932">
    <property type="entry name" value="Wzy_C"/>
    <property type="match status" value="1"/>
</dbReference>